<comment type="caution">
    <text evidence="1">The sequence shown here is derived from an EMBL/GenBank/DDBJ whole genome shotgun (WGS) entry which is preliminary data.</text>
</comment>
<dbReference type="Proteomes" id="UP001082899">
    <property type="component" value="Unassembled WGS sequence"/>
</dbReference>
<reference evidence="1" key="1">
    <citation type="submission" date="2022-11" db="EMBL/GenBank/DDBJ databases">
        <title>Robbsia betulipollinis sp. nov., isolated from pollen of birch (Betula pendula).</title>
        <authorList>
            <person name="Shi H."/>
            <person name="Ambika Manirajan B."/>
            <person name="Ratering S."/>
            <person name="Geissler-Plaum R."/>
            <person name="Schnell S."/>
        </authorList>
    </citation>
    <scope>NUCLEOTIDE SEQUENCE</scope>
    <source>
        <strain evidence="1">Bb-Pol-6</strain>
    </source>
</reference>
<accession>A0ABT3ZRF1</accession>
<organism evidence="1 2">
    <name type="scientific">Robbsia betulipollinis</name>
    <dbReference type="NCBI Taxonomy" id="2981849"/>
    <lineage>
        <taxon>Bacteria</taxon>
        <taxon>Pseudomonadati</taxon>
        <taxon>Pseudomonadota</taxon>
        <taxon>Betaproteobacteria</taxon>
        <taxon>Burkholderiales</taxon>
        <taxon>Burkholderiaceae</taxon>
        <taxon>Robbsia</taxon>
    </lineage>
</organism>
<dbReference type="RefSeq" id="WP_267849032.1">
    <property type="nucleotide sequence ID" value="NZ_JAPMXC010000010.1"/>
</dbReference>
<gene>
    <name evidence="1" type="ORF">OVY01_18470</name>
</gene>
<protein>
    <submittedName>
        <fullName evidence="1">Uncharacterized protein</fullName>
    </submittedName>
</protein>
<evidence type="ECO:0000313" key="2">
    <source>
        <dbReference type="Proteomes" id="UP001082899"/>
    </source>
</evidence>
<proteinExistence type="predicted"/>
<dbReference type="EMBL" id="JAPMXC010000010">
    <property type="protein sequence ID" value="MCY0389134.1"/>
    <property type="molecule type" value="Genomic_DNA"/>
</dbReference>
<name>A0ABT3ZRF1_9BURK</name>
<evidence type="ECO:0000313" key="1">
    <source>
        <dbReference type="EMBL" id="MCY0389134.1"/>
    </source>
</evidence>
<keyword evidence="2" id="KW-1185">Reference proteome</keyword>
<sequence length="106" mass="11347">MANALSTIRTASRALCSIPDHVAPERSVCITESEAAALSSFMRYSAEMGDILQALLPGIEQQDRALAAQVYALTQESKLALFCALARLRREADTARAAVNAKVSHA</sequence>